<evidence type="ECO:0000313" key="2">
    <source>
        <dbReference type="EMBL" id="VDL68242.1"/>
    </source>
</evidence>
<feature type="transmembrane region" description="Helical" evidence="1">
    <location>
        <begin position="46"/>
        <end position="71"/>
    </location>
</feature>
<keyword evidence="1" id="KW-0812">Transmembrane</keyword>
<keyword evidence="3" id="KW-1185">Reference proteome</keyword>
<evidence type="ECO:0000256" key="1">
    <source>
        <dbReference type="SAM" id="Phobius"/>
    </source>
</evidence>
<keyword evidence="1" id="KW-0472">Membrane</keyword>
<evidence type="ECO:0000313" key="4">
    <source>
        <dbReference type="WBParaSite" id="NBR_0000465201-mRNA-1"/>
    </source>
</evidence>
<dbReference type="WBParaSite" id="NBR_0000465201-mRNA-1">
    <property type="protein sequence ID" value="NBR_0000465201-mRNA-1"/>
    <property type="gene ID" value="NBR_0000465201"/>
</dbReference>
<reference evidence="4" key="1">
    <citation type="submission" date="2017-02" db="UniProtKB">
        <authorList>
            <consortium name="WormBaseParasite"/>
        </authorList>
    </citation>
    <scope>IDENTIFICATION</scope>
</reference>
<protein>
    <submittedName>
        <fullName evidence="2 4">Uncharacterized protein</fullName>
    </submittedName>
</protein>
<dbReference type="AlphaFoldDB" id="A0A0N4XQ50"/>
<keyword evidence="1" id="KW-1133">Transmembrane helix</keyword>
<proteinExistence type="predicted"/>
<reference evidence="2 3" key="2">
    <citation type="submission" date="2018-11" db="EMBL/GenBank/DDBJ databases">
        <authorList>
            <consortium name="Pathogen Informatics"/>
        </authorList>
    </citation>
    <scope>NUCLEOTIDE SEQUENCE [LARGE SCALE GENOMIC DNA]</scope>
</reference>
<organism evidence="4">
    <name type="scientific">Nippostrongylus brasiliensis</name>
    <name type="common">Rat hookworm</name>
    <dbReference type="NCBI Taxonomy" id="27835"/>
    <lineage>
        <taxon>Eukaryota</taxon>
        <taxon>Metazoa</taxon>
        <taxon>Ecdysozoa</taxon>
        <taxon>Nematoda</taxon>
        <taxon>Chromadorea</taxon>
        <taxon>Rhabditida</taxon>
        <taxon>Rhabditina</taxon>
        <taxon>Rhabditomorpha</taxon>
        <taxon>Strongyloidea</taxon>
        <taxon>Heligmosomidae</taxon>
        <taxon>Nippostrongylus</taxon>
    </lineage>
</organism>
<accession>A0A0N4XQ50</accession>
<evidence type="ECO:0000313" key="3">
    <source>
        <dbReference type="Proteomes" id="UP000271162"/>
    </source>
</evidence>
<dbReference type="EMBL" id="UYSL01009155">
    <property type="protein sequence ID" value="VDL68242.1"/>
    <property type="molecule type" value="Genomic_DNA"/>
</dbReference>
<name>A0A0N4XQ50_NIPBR</name>
<dbReference type="Proteomes" id="UP000271162">
    <property type="component" value="Unassembled WGS sequence"/>
</dbReference>
<sequence>MDIIVTAAQSRTSAGGKENGLQLGCMKRRIVWSLSSYAHDSASRRAIVVAVVVVAAAAVAAVAADSVVYAVTQ</sequence>
<gene>
    <name evidence="2" type="ORF">NBR_LOCUS4653</name>
</gene>